<dbReference type="KEGG" id="spue:AB5L97_10940"/>
<dbReference type="AlphaFoldDB" id="A0AB39L0B1"/>
<dbReference type="EMBL" id="CP163302">
    <property type="protein sequence ID" value="XDP43825.1"/>
    <property type="molecule type" value="Genomic_DNA"/>
</dbReference>
<name>A0AB39L0B1_9MICC</name>
<evidence type="ECO:0008006" key="2">
    <source>
        <dbReference type="Google" id="ProtNLM"/>
    </source>
</evidence>
<accession>A0AB39L0B1</accession>
<proteinExistence type="predicted"/>
<protein>
    <recommendedName>
        <fullName evidence="2">Mutator family transposase</fullName>
    </recommendedName>
</protein>
<reference evidence="1" key="1">
    <citation type="submission" date="2024-07" db="EMBL/GenBank/DDBJ databases">
        <authorList>
            <person name="fu j."/>
        </authorList>
    </citation>
    <scope>NUCLEOTIDE SEQUENCE</scope>
    <source>
        <strain evidence="1">P10A9</strain>
    </source>
</reference>
<dbReference type="RefSeq" id="WP_369044713.1">
    <property type="nucleotide sequence ID" value="NZ_CP163302.1"/>
</dbReference>
<evidence type="ECO:0000313" key="1">
    <source>
        <dbReference type="EMBL" id="XDP43825.1"/>
    </source>
</evidence>
<gene>
    <name evidence="1" type="ORF">AB5L97_10940</name>
</gene>
<sequence length="65" mass="7339">MSRRRKLDEYDQTMLAMLEDPGRDPLDKVMSCIFITAANMPLADDFVVSLIGSTLDHWSPRPEAA</sequence>
<organism evidence="1">
    <name type="scientific">Sinomonas puerhi</name>
    <dbReference type="NCBI Taxonomy" id="3238584"/>
    <lineage>
        <taxon>Bacteria</taxon>
        <taxon>Bacillati</taxon>
        <taxon>Actinomycetota</taxon>
        <taxon>Actinomycetes</taxon>
        <taxon>Micrococcales</taxon>
        <taxon>Micrococcaceae</taxon>
        <taxon>Sinomonas</taxon>
    </lineage>
</organism>